<dbReference type="EMBL" id="BGPR01013140">
    <property type="protein sequence ID" value="GBN59417.1"/>
    <property type="molecule type" value="Genomic_DNA"/>
</dbReference>
<dbReference type="AlphaFoldDB" id="A0A4Y2Q9X3"/>
<reference evidence="1 2" key="1">
    <citation type="journal article" date="2019" name="Sci. Rep.">
        <title>Orb-weaving spider Araneus ventricosus genome elucidates the spidroin gene catalogue.</title>
        <authorList>
            <person name="Kono N."/>
            <person name="Nakamura H."/>
            <person name="Ohtoshi R."/>
            <person name="Moran D.A.P."/>
            <person name="Shinohara A."/>
            <person name="Yoshida Y."/>
            <person name="Fujiwara M."/>
            <person name="Mori M."/>
            <person name="Tomita M."/>
            <person name="Arakawa K."/>
        </authorList>
    </citation>
    <scope>NUCLEOTIDE SEQUENCE [LARGE SCALE GENOMIC DNA]</scope>
</reference>
<name>A0A4Y2Q9X3_ARAVE</name>
<accession>A0A4Y2Q9X3</accession>
<keyword evidence="2" id="KW-1185">Reference proteome</keyword>
<protein>
    <submittedName>
        <fullName evidence="1">Uncharacterized protein</fullName>
    </submittedName>
</protein>
<comment type="caution">
    <text evidence="1">The sequence shown here is derived from an EMBL/GenBank/DDBJ whole genome shotgun (WGS) entry which is preliminary data.</text>
</comment>
<organism evidence="1 2">
    <name type="scientific">Araneus ventricosus</name>
    <name type="common">Orbweaver spider</name>
    <name type="synonym">Epeira ventricosa</name>
    <dbReference type="NCBI Taxonomy" id="182803"/>
    <lineage>
        <taxon>Eukaryota</taxon>
        <taxon>Metazoa</taxon>
        <taxon>Ecdysozoa</taxon>
        <taxon>Arthropoda</taxon>
        <taxon>Chelicerata</taxon>
        <taxon>Arachnida</taxon>
        <taxon>Araneae</taxon>
        <taxon>Araneomorphae</taxon>
        <taxon>Entelegynae</taxon>
        <taxon>Araneoidea</taxon>
        <taxon>Araneidae</taxon>
        <taxon>Araneus</taxon>
    </lineage>
</organism>
<proteinExistence type="predicted"/>
<dbReference type="Proteomes" id="UP000499080">
    <property type="component" value="Unassembled WGS sequence"/>
</dbReference>
<gene>
    <name evidence="1" type="ORF">AVEN_143126_1</name>
</gene>
<sequence length="108" mass="12436">MRRKLLDCSSRHFCTLECEECIHRAVIALAMAEKADLKSAFGLFECLISLLHVRKPTIHPLLQFSKSFPCLKRSRATERQSSFWSVENCFGSNLENMRLVLKSSIQMD</sequence>
<evidence type="ECO:0000313" key="1">
    <source>
        <dbReference type="EMBL" id="GBN59417.1"/>
    </source>
</evidence>
<evidence type="ECO:0000313" key="2">
    <source>
        <dbReference type="Proteomes" id="UP000499080"/>
    </source>
</evidence>